<name>A0AAV8WJW1_9CUCU</name>
<dbReference type="AlphaFoldDB" id="A0AAV8WJW1"/>
<dbReference type="Proteomes" id="UP001162156">
    <property type="component" value="Unassembled WGS sequence"/>
</dbReference>
<accession>A0AAV8WJW1</accession>
<reference evidence="1" key="1">
    <citation type="journal article" date="2023" name="Insect Mol. Biol.">
        <title>Genome sequencing provides insights into the evolution of gene families encoding plant cell wall-degrading enzymes in longhorned beetles.</title>
        <authorList>
            <person name="Shin N.R."/>
            <person name="Okamura Y."/>
            <person name="Kirsch R."/>
            <person name="Pauchet Y."/>
        </authorList>
    </citation>
    <scope>NUCLEOTIDE SEQUENCE</scope>
    <source>
        <strain evidence="1">RBIC_L_NR</strain>
    </source>
</reference>
<keyword evidence="2" id="KW-1185">Reference proteome</keyword>
<sequence>MHSTSNAHKYTTSKVKSQNLVIKVSCEPTNPLLTRPLFSCSHRLAKIIEALLTLGQPVSSFKSLNIFKNFCFDLSMFLNFGATFLARTNSTITSSTIMQATKLIRAIMTMAYLPS</sequence>
<evidence type="ECO:0000313" key="1">
    <source>
        <dbReference type="EMBL" id="KAJ8927054.1"/>
    </source>
</evidence>
<organism evidence="1 2">
    <name type="scientific">Rhamnusium bicolor</name>
    <dbReference type="NCBI Taxonomy" id="1586634"/>
    <lineage>
        <taxon>Eukaryota</taxon>
        <taxon>Metazoa</taxon>
        <taxon>Ecdysozoa</taxon>
        <taxon>Arthropoda</taxon>
        <taxon>Hexapoda</taxon>
        <taxon>Insecta</taxon>
        <taxon>Pterygota</taxon>
        <taxon>Neoptera</taxon>
        <taxon>Endopterygota</taxon>
        <taxon>Coleoptera</taxon>
        <taxon>Polyphaga</taxon>
        <taxon>Cucujiformia</taxon>
        <taxon>Chrysomeloidea</taxon>
        <taxon>Cerambycidae</taxon>
        <taxon>Lepturinae</taxon>
        <taxon>Rhagiini</taxon>
        <taxon>Rhamnusium</taxon>
    </lineage>
</organism>
<comment type="caution">
    <text evidence="1">The sequence shown here is derived from an EMBL/GenBank/DDBJ whole genome shotgun (WGS) entry which is preliminary data.</text>
</comment>
<protein>
    <submittedName>
        <fullName evidence="1">Uncharacterized protein</fullName>
    </submittedName>
</protein>
<gene>
    <name evidence="1" type="ORF">NQ314_020522</name>
</gene>
<evidence type="ECO:0000313" key="2">
    <source>
        <dbReference type="Proteomes" id="UP001162156"/>
    </source>
</evidence>
<proteinExistence type="predicted"/>
<dbReference type="EMBL" id="JANEYF010005738">
    <property type="protein sequence ID" value="KAJ8927054.1"/>
    <property type="molecule type" value="Genomic_DNA"/>
</dbReference>